<dbReference type="Proteomes" id="UP000254958">
    <property type="component" value="Unassembled WGS sequence"/>
</dbReference>
<feature type="chain" id="PRO_5016760674" evidence="12">
    <location>
        <begin position="22"/>
        <end position="797"/>
    </location>
</feature>
<evidence type="ECO:0000313" key="15">
    <source>
        <dbReference type="EMBL" id="RDI38237.1"/>
    </source>
</evidence>
<keyword evidence="9" id="KW-0472">Membrane</keyword>
<feature type="domain" description="TonB-dependent receptor plug" evidence="13">
    <location>
        <begin position="85"/>
        <end position="184"/>
    </location>
</feature>
<protein>
    <submittedName>
        <fullName evidence="15">Iron complex outermembrane receptor protein</fullName>
    </submittedName>
</protein>
<evidence type="ECO:0000256" key="9">
    <source>
        <dbReference type="ARBA" id="ARBA00023136"/>
    </source>
</evidence>
<evidence type="ECO:0000259" key="13">
    <source>
        <dbReference type="Pfam" id="PF07715"/>
    </source>
</evidence>
<dbReference type="GO" id="GO:0015344">
    <property type="term" value="F:siderophore uptake transmembrane transporter activity"/>
    <property type="evidence" value="ECO:0007669"/>
    <property type="project" value="TreeGrafter"/>
</dbReference>
<sequence>MRNKTMFALLCMTALSGSLDAARAADSAPKGDDRPSHIKVRAQTPPGGNGVQAQGKAEELRVVGVLRDANGVTNQTPGGGLLPTRDDSAMVSGATRDYIAKQAPTSNLFSLMQMSPGVTVAKTDPLGLSDRANVLIRGMQQNEIGWEFEGMPADDQVNHVADSSEWSDAENIGHFEIRQGSPDITAPALNAVGALISSSLRDPSRQRGGYFGSSFGTNNAFREFIRLDTGEIGHTGIRNFTSFSYTTNDNWRGPGTNSRYHVDSKFVKEWGNGNRVAAVVTYNRVQDSWMNYLTLSQWQKYGPNYNLATSFKSGQANYYKLWINRRSRVMVSLPSHFNLGHGLSFSATPYYLWMSGTVPNGSTLSNTGSYSGNEPAGDLGLENLTAGRGVVAAVAAGYTFSSGVNAGLAYRTGINLFEFGTWYNYLDRRAITSYAAVNQNGQAANLYGGDAITMASGPVLYSTNLHEIQQTTALYVQDTVSLLHDKLKISAGFKEAMVDLRGANMLPGARYYAGASYAIPLPRMSVHYNFNAEHQIFFNVNTAFRTPVGDTPFYDVLSVSTGKITSRGSSSIKPEYSISEELGYRYTGLFNASIGVFNYDFRNRQLSATAPLNGVLTTQYLNVGGQTSRGVEAEIGLKPWHHISPYASISYLHATINDNFHTAGTYLRTKGKIAPMSQKATAAIGINYDDGSFFGGLQFNWVDSMYASFMNDQGIPERKTLDLNAGYRMGKLGFLYRPQIQLNIINAANSNYLSGVVAPVANAKAQKGANGATIAAATPTYDLGAGFAALVSISTGF</sequence>
<dbReference type="EMBL" id="QQAW01000004">
    <property type="protein sequence ID" value="RDI38237.1"/>
    <property type="molecule type" value="Genomic_DNA"/>
</dbReference>
<dbReference type="SUPFAM" id="SSF56935">
    <property type="entry name" value="Porins"/>
    <property type="match status" value="1"/>
</dbReference>
<evidence type="ECO:0000256" key="6">
    <source>
        <dbReference type="ARBA" id="ARBA00022729"/>
    </source>
</evidence>
<feature type="domain" description="Outer membrane protein beta-barrel" evidence="14">
    <location>
        <begin position="469"/>
        <end position="688"/>
    </location>
</feature>
<dbReference type="PANTHER" id="PTHR32552:SF89">
    <property type="entry name" value="CATECHOLATE SIDEROPHORE RECEPTOR FIU"/>
    <property type="match status" value="1"/>
</dbReference>
<keyword evidence="10" id="KW-0998">Cell outer membrane</keyword>
<dbReference type="InterPro" id="IPR012910">
    <property type="entry name" value="Plug_dom"/>
</dbReference>
<dbReference type="InterPro" id="IPR036942">
    <property type="entry name" value="Beta-barrel_TonB_sf"/>
</dbReference>
<reference evidence="15 16" key="1">
    <citation type="submission" date="2018-07" db="EMBL/GenBank/DDBJ databases">
        <title>Genomic Encyclopedia of Type Strains, Phase IV (KMG-IV): sequencing the most valuable type-strain genomes for metagenomic binning, comparative biology and taxonomic classification.</title>
        <authorList>
            <person name="Goeker M."/>
        </authorList>
    </citation>
    <scope>NUCLEOTIDE SEQUENCE [LARGE SCALE GENOMIC DNA]</scope>
    <source>
        <strain evidence="15 16">DSM 5603</strain>
    </source>
</reference>
<dbReference type="PANTHER" id="PTHR32552">
    <property type="entry name" value="FERRICHROME IRON RECEPTOR-RELATED"/>
    <property type="match status" value="1"/>
</dbReference>
<evidence type="ECO:0000313" key="16">
    <source>
        <dbReference type="Proteomes" id="UP000254958"/>
    </source>
</evidence>
<dbReference type="Pfam" id="PF07715">
    <property type="entry name" value="Plug"/>
    <property type="match status" value="1"/>
</dbReference>
<evidence type="ECO:0000256" key="10">
    <source>
        <dbReference type="ARBA" id="ARBA00023237"/>
    </source>
</evidence>
<evidence type="ECO:0000256" key="11">
    <source>
        <dbReference type="SAM" id="MobiDB-lite"/>
    </source>
</evidence>
<dbReference type="AlphaFoldDB" id="A0A370G2Z1"/>
<dbReference type="GO" id="GO:0009279">
    <property type="term" value="C:cell outer membrane"/>
    <property type="evidence" value="ECO:0007669"/>
    <property type="project" value="UniProtKB-SubCell"/>
</dbReference>
<accession>A0A370G2Z1</accession>
<evidence type="ECO:0000259" key="14">
    <source>
        <dbReference type="Pfam" id="PF14905"/>
    </source>
</evidence>
<keyword evidence="3" id="KW-1134">Transmembrane beta strand</keyword>
<dbReference type="InterPro" id="IPR041700">
    <property type="entry name" value="OMP_b-brl_3"/>
</dbReference>
<dbReference type="Pfam" id="PF14905">
    <property type="entry name" value="OMP_b-brl_3"/>
    <property type="match status" value="1"/>
</dbReference>
<keyword evidence="7" id="KW-0408">Iron</keyword>
<feature type="signal peptide" evidence="12">
    <location>
        <begin position="1"/>
        <end position="21"/>
    </location>
</feature>
<comment type="subcellular location">
    <subcellularLocation>
        <location evidence="1">Cell outer membrane</location>
        <topology evidence="1">Multi-pass membrane protein</topology>
    </subcellularLocation>
</comment>
<evidence type="ECO:0000256" key="3">
    <source>
        <dbReference type="ARBA" id="ARBA00022452"/>
    </source>
</evidence>
<evidence type="ECO:0000256" key="5">
    <source>
        <dbReference type="ARBA" id="ARBA00022692"/>
    </source>
</evidence>
<keyword evidence="2" id="KW-0813">Transport</keyword>
<keyword evidence="8" id="KW-0406">Ion transport</keyword>
<comment type="caution">
    <text evidence="15">The sequence shown here is derived from an EMBL/GenBank/DDBJ whole genome shotgun (WGS) entry which is preliminary data.</text>
</comment>
<evidence type="ECO:0000256" key="4">
    <source>
        <dbReference type="ARBA" id="ARBA00022496"/>
    </source>
</evidence>
<keyword evidence="16" id="KW-1185">Reference proteome</keyword>
<evidence type="ECO:0000256" key="12">
    <source>
        <dbReference type="SAM" id="SignalP"/>
    </source>
</evidence>
<gene>
    <name evidence="15" type="ORF">C7453_104181</name>
</gene>
<evidence type="ECO:0000256" key="7">
    <source>
        <dbReference type="ARBA" id="ARBA00023004"/>
    </source>
</evidence>
<evidence type="ECO:0000256" key="8">
    <source>
        <dbReference type="ARBA" id="ARBA00023065"/>
    </source>
</evidence>
<keyword evidence="15" id="KW-0675">Receptor</keyword>
<proteinExistence type="predicted"/>
<evidence type="ECO:0000256" key="1">
    <source>
        <dbReference type="ARBA" id="ARBA00004571"/>
    </source>
</evidence>
<dbReference type="InterPro" id="IPR039426">
    <property type="entry name" value="TonB-dep_rcpt-like"/>
</dbReference>
<keyword evidence="6 12" id="KW-0732">Signal</keyword>
<feature type="region of interest" description="Disordered" evidence="11">
    <location>
        <begin position="25"/>
        <end position="55"/>
    </location>
</feature>
<evidence type="ECO:0000256" key="2">
    <source>
        <dbReference type="ARBA" id="ARBA00022448"/>
    </source>
</evidence>
<keyword evidence="4" id="KW-0410">Iron transport</keyword>
<keyword evidence="5" id="KW-0812">Transmembrane</keyword>
<dbReference type="Gene3D" id="2.40.170.20">
    <property type="entry name" value="TonB-dependent receptor, beta-barrel domain"/>
    <property type="match status" value="1"/>
</dbReference>
<organism evidence="15 16">
    <name type="scientific">Gluconacetobacter liquefaciens</name>
    <name type="common">Acetobacter liquefaciens</name>
    <dbReference type="NCBI Taxonomy" id="89584"/>
    <lineage>
        <taxon>Bacteria</taxon>
        <taxon>Pseudomonadati</taxon>
        <taxon>Pseudomonadota</taxon>
        <taxon>Alphaproteobacteria</taxon>
        <taxon>Acetobacterales</taxon>
        <taxon>Acetobacteraceae</taxon>
        <taxon>Gluconacetobacter</taxon>
    </lineage>
</organism>
<name>A0A370G2Z1_GLULI</name>